<dbReference type="Pfam" id="PF07762">
    <property type="entry name" value="DUF1618"/>
    <property type="match status" value="1"/>
</dbReference>
<dbReference type="Gramene" id="LPERR07G22350.1">
    <property type="protein sequence ID" value="LPERR07G22350.1"/>
    <property type="gene ID" value="LPERR07G22350"/>
</dbReference>
<reference evidence="2" key="3">
    <citation type="submission" date="2015-04" db="UniProtKB">
        <authorList>
            <consortium name="EnsemblPlants"/>
        </authorList>
    </citation>
    <scope>IDENTIFICATION</scope>
</reference>
<reference evidence="2 3" key="2">
    <citation type="submission" date="2013-12" db="EMBL/GenBank/DDBJ databases">
        <authorList>
            <person name="Yu Y."/>
            <person name="Lee S."/>
            <person name="de Baynast K."/>
            <person name="Wissotski M."/>
            <person name="Liu L."/>
            <person name="Talag J."/>
            <person name="Goicoechea J."/>
            <person name="Angelova A."/>
            <person name="Jetty R."/>
            <person name="Kudrna D."/>
            <person name="Golser W."/>
            <person name="Rivera L."/>
            <person name="Zhang J."/>
            <person name="Wing R."/>
        </authorList>
    </citation>
    <scope>NUCLEOTIDE SEQUENCE</scope>
</reference>
<accession>A0A0D9X2M5</accession>
<reference evidence="2 3" key="1">
    <citation type="submission" date="2012-08" db="EMBL/GenBank/DDBJ databases">
        <title>Oryza genome evolution.</title>
        <authorList>
            <person name="Wing R.A."/>
        </authorList>
    </citation>
    <scope>NUCLEOTIDE SEQUENCE</scope>
</reference>
<dbReference type="AlphaFoldDB" id="A0A0D9X2M5"/>
<feature type="domain" description="DUF1618" evidence="1">
    <location>
        <begin position="246"/>
        <end position="375"/>
    </location>
</feature>
<dbReference type="STRING" id="77586.A0A0D9X2M5"/>
<dbReference type="EnsemblPlants" id="LPERR07G22350.3">
    <property type="protein sequence ID" value="LPERR07G22350.3"/>
    <property type="gene ID" value="LPERR07G22350"/>
</dbReference>
<proteinExistence type="predicted"/>
<protein>
    <recommendedName>
        <fullName evidence="1">DUF1618 domain-containing protein</fullName>
    </recommendedName>
</protein>
<sequence>MDIFRPLATKESDEGPVMHKAYDLEPEEGHKQKRKRIMNWFVLDSDCYEDVSPNSDYNSWVDAETSKQGIRFKISLHAKAPPCFSRLLFKTDDAECNSPAMPNIPCGKTTISIGAMSSCYNAILLHTYVTDPKFEIFHEYFLLKNDLPSPVISRLPEMPEWSGTAGLMYRDGVYYVAELCENMSLTTKTGIFMSAGQSIPEECACICIFSSSTNNWSYKRVSFPPSLTDWCWQTHKVLALDNKFWWVDLRRGLLSCDPHQEQLALDFTELPPEIILEDDDLANVVADRCADVSDGLLRFVEISRKNEYYYDYGDCKSKPCSDKVNIWSLRNGHWICDHSLRFAHLWMDESYISRGLPSKVPLFPAIYPCDPYAVYFSIDDSPNGDGRRFGVDLCKKKVIFCSKTCEGLLFMSEFTVCEFSVVPSSFRLMGKGEHATTSI</sequence>
<dbReference type="Gramene" id="LPERR07G22350.3">
    <property type="protein sequence ID" value="LPERR07G22350.3"/>
    <property type="gene ID" value="LPERR07G22350"/>
</dbReference>
<keyword evidence="3" id="KW-1185">Reference proteome</keyword>
<name>A0A0D9X2M5_9ORYZ</name>
<dbReference type="PANTHER" id="PTHR33086:SF87">
    <property type="entry name" value="OS03G0384400 PROTEIN"/>
    <property type="match status" value="1"/>
</dbReference>
<organism evidence="2 3">
    <name type="scientific">Leersia perrieri</name>
    <dbReference type="NCBI Taxonomy" id="77586"/>
    <lineage>
        <taxon>Eukaryota</taxon>
        <taxon>Viridiplantae</taxon>
        <taxon>Streptophyta</taxon>
        <taxon>Embryophyta</taxon>
        <taxon>Tracheophyta</taxon>
        <taxon>Spermatophyta</taxon>
        <taxon>Magnoliopsida</taxon>
        <taxon>Liliopsida</taxon>
        <taxon>Poales</taxon>
        <taxon>Poaceae</taxon>
        <taxon>BOP clade</taxon>
        <taxon>Oryzoideae</taxon>
        <taxon>Oryzeae</taxon>
        <taxon>Oryzinae</taxon>
        <taxon>Leersia</taxon>
    </lineage>
</organism>
<dbReference type="Proteomes" id="UP000032180">
    <property type="component" value="Chromosome 7"/>
</dbReference>
<dbReference type="HOGENOM" id="CLU_045461_0_0_1"/>
<evidence type="ECO:0000313" key="3">
    <source>
        <dbReference type="Proteomes" id="UP000032180"/>
    </source>
</evidence>
<dbReference type="EnsemblPlants" id="LPERR07G22350.1">
    <property type="protein sequence ID" value="LPERR07G22350.1"/>
    <property type="gene ID" value="LPERR07G22350"/>
</dbReference>
<evidence type="ECO:0000259" key="1">
    <source>
        <dbReference type="Pfam" id="PF07762"/>
    </source>
</evidence>
<dbReference type="InterPro" id="IPR011676">
    <property type="entry name" value="DUF1618"/>
</dbReference>
<evidence type="ECO:0000313" key="2">
    <source>
        <dbReference type="EnsemblPlants" id="LPERR07G22350.1"/>
    </source>
</evidence>
<dbReference type="eggNOG" id="ENOG502R5AJ">
    <property type="taxonomic scope" value="Eukaryota"/>
</dbReference>
<dbReference type="PANTHER" id="PTHR33086">
    <property type="entry name" value="OS05G0468200 PROTEIN-RELATED"/>
    <property type="match status" value="1"/>
</dbReference>